<protein>
    <recommendedName>
        <fullName evidence="1">DUF7431 domain-containing protein</fullName>
    </recommendedName>
</protein>
<evidence type="ECO:0000259" key="1">
    <source>
        <dbReference type="Pfam" id="PF24209"/>
    </source>
</evidence>
<dbReference type="AlphaFoldDB" id="A0A2Z6R9F4"/>
<comment type="caution">
    <text evidence="2">The sequence shown here is derived from an EMBL/GenBank/DDBJ whole genome shotgun (WGS) entry which is preliminary data.</text>
</comment>
<evidence type="ECO:0000313" key="2">
    <source>
        <dbReference type="EMBL" id="GBB97632.1"/>
    </source>
</evidence>
<dbReference type="InterPro" id="IPR055854">
    <property type="entry name" value="DUF7431"/>
</dbReference>
<reference evidence="2 3" key="1">
    <citation type="submission" date="2017-11" db="EMBL/GenBank/DDBJ databases">
        <title>The genome of Rhizophagus clarus HR1 reveals common genetic basis of auxotrophy among arbuscular mycorrhizal fungi.</title>
        <authorList>
            <person name="Kobayashi Y."/>
        </authorList>
    </citation>
    <scope>NUCLEOTIDE SEQUENCE [LARGE SCALE GENOMIC DNA]</scope>
    <source>
        <strain evidence="2 3">HR1</strain>
    </source>
</reference>
<dbReference type="EMBL" id="BEXD01002247">
    <property type="protein sequence ID" value="GBB97632.1"/>
    <property type="molecule type" value="Genomic_DNA"/>
</dbReference>
<dbReference type="Pfam" id="PF24209">
    <property type="entry name" value="DUF7431"/>
    <property type="match status" value="1"/>
</dbReference>
<organism evidence="2 3">
    <name type="scientific">Rhizophagus clarus</name>
    <dbReference type="NCBI Taxonomy" id="94130"/>
    <lineage>
        <taxon>Eukaryota</taxon>
        <taxon>Fungi</taxon>
        <taxon>Fungi incertae sedis</taxon>
        <taxon>Mucoromycota</taxon>
        <taxon>Glomeromycotina</taxon>
        <taxon>Glomeromycetes</taxon>
        <taxon>Glomerales</taxon>
        <taxon>Glomeraceae</taxon>
        <taxon>Rhizophagus</taxon>
    </lineage>
</organism>
<gene>
    <name evidence="2" type="ORF">RclHR1_03020010</name>
</gene>
<name>A0A2Z6R9F4_9GLOM</name>
<evidence type="ECO:0000313" key="3">
    <source>
        <dbReference type="Proteomes" id="UP000247702"/>
    </source>
</evidence>
<keyword evidence="3" id="KW-1185">Reference proteome</keyword>
<feature type="domain" description="DUF7431" evidence="1">
    <location>
        <begin position="7"/>
        <end position="129"/>
    </location>
</feature>
<sequence>MYYANSVKKHLNQLERRSFILNISQNISEIIHDEEADCNIFASVYEINGNSKNVFFNCQILREPSAKPNIIIYGIQKEFKQCKYNLKIRIMIIGYNTSFNFMLHDTIGIKLIKNVYDSQNSCEFHSIPL</sequence>
<proteinExistence type="predicted"/>
<accession>A0A2Z6R9F4</accession>
<dbReference type="Proteomes" id="UP000247702">
    <property type="component" value="Unassembled WGS sequence"/>
</dbReference>